<dbReference type="SMART" id="SM00304">
    <property type="entry name" value="HAMP"/>
    <property type="match status" value="1"/>
</dbReference>
<keyword evidence="2" id="KW-1003">Cell membrane</keyword>
<evidence type="ECO:0000256" key="1">
    <source>
        <dbReference type="ARBA" id="ARBA00004236"/>
    </source>
</evidence>
<evidence type="ECO:0000256" key="3">
    <source>
        <dbReference type="ARBA" id="ARBA00023136"/>
    </source>
</evidence>
<evidence type="ECO:0000256" key="6">
    <source>
        <dbReference type="PROSITE-ProRule" id="PRU00284"/>
    </source>
</evidence>
<dbReference type="GO" id="GO:0006935">
    <property type="term" value="P:chemotaxis"/>
    <property type="evidence" value="ECO:0007669"/>
    <property type="project" value="InterPro"/>
</dbReference>
<dbReference type="Pfam" id="PF00015">
    <property type="entry name" value="MCPsignal"/>
    <property type="match status" value="1"/>
</dbReference>
<comment type="subcellular location">
    <subcellularLocation>
        <location evidence="1">Cell membrane</location>
    </subcellularLocation>
</comment>
<dbReference type="SUPFAM" id="SSF58104">
    <property type="entry name" value="Methyl-accepting chemotaxis protein (MCP) signaling domain"/>
    <property type="match status" value="1"/>
</dbReference>
<evidence type="ECO:0000256" key="4">
    <source>
        <dbReference type="ARBA" id="ARBA00023224"/>
    </source>
</evidence>
<feature type="transmembrane region" description="Helical" evidence="7">
    <location>
        <begin position="167"/>
        <end position="188"/>
    </location>
</feature>
<dbReference type="GO" id="GO:0004888">
    <property type="term" value="F:transmembrane signaling receptor activity"/>
    <property type="evidence" value="ECO:0007669"/>
    <property type="project" value="InterPro"/>
</dbReference>
<dbReference type="Gene3D" id="6.10.340.10">
    <property type="match status" value="1"/>
</dbReference>
<dbReference type="GO" id="GO:0007165">
    <property type="term" value="P:signal transduction"/>
    <property type="evidence" value="ECO:0007669"/>
    <property type="project" value="UniProtKB-KW"/>
</dbReference>
<dbReference type="PANTHER" id="PTHR32089">
    <property type="entry name" value="METHYL-ACCEPTING CHEMOTAXIS PROTEIN MCPB"/>
    <property type="match status" value="1"/>
</dbReference>
<reference evidence="10" key="1">
    <citation type="submission" date="2024-07" db="EMBL/GenBank/DDBJ databases">
        <title>Identification and characteristics of an arsenic-resistant bacterial isolate, which belongs to a novel species.</title>
        <authorList>
            <person name="Juszczyk A."/>
            <person name="Kowalczyk A."/>
            <person name="Was K."/>
            <person name="Kosowicz W."/>
            <person name="Budzyn A."/>
            <person name="Latowski D."/>
        </authorList>
    </citation>
    <scope>NUCLEOTIDE SEQUENCE</scope>
    <source>
        <strain evidence="10">As8PL</strain>
    </source>
</reference>
<keyword evidence="3 7" id="KW-0472">Membrane</keyword>
<comment type="similarity">
    <text evidence="5">Belongs to the methyl-accepting chemotaxis (MCP) protein family.</text>
</comment>
<keyword evidence="4 6" id="KW-0807">Transducer</keyword>
<dbReference type="SMART" id="SM00283">
    <property type="entry name" value="MA"/>
    <property type="match status" value="1"/>
</dbReference>
<evidence type="ECO:0000256" key="2">
    <source>
        <dbReference type="ARBA" id="ARBA00022475"/>
    </source>
</evidence>
<dbReference type="CDD" id="cd06225">
    <property type="entry name" value="HAMP"/>
    <property type="match status" value="1"/>
</dbReference>
<name>A0AB39BR42_9BACI</name>
<dbReference type="InterPro" id="IPR004089">
    <property type="entry name" value="MCPsignal_dom"/>
</dbReference>
<dbReference type="InterPro" id="IPR003660">
    <property type="entry name" value="HAMP_dom"/>
</dbReference>
<dbReference type="Pfam" id="PF00672">
    <property type="entry name" value="HAMP"/>
    <property type="match status" value="1"/>
</dbReference>
<dbReference type="InterPro" id="IPR004090">
    <property type="entry name" value="Chemotax_Me-accpt_rcpt"/>
</dbReference>
<organism evidence="10">
    <name type="scientific">Alkalihalophilus sp. As8PL</name>
    <dbReference type="NCBI Taxonomy" id="3237103"/>
    <lineage>
        <taxon>Bacteria</taxon>
        <taxon>Bacillati</taxon>
        <taxon>Bacillota</taxon>
        <taxon>Bacilli</taxon>
        <taxon>Bacillales</taxon>
        <taxon>Bacillaceae</taxon>
        <taxon>Alkalihalophilus</taxon>
    </lineage>
</organism>
<feature type="transmembrane region" description="Helical" evidence="7">
    <location>
        <begin position="12"/>
        <end position="32"/>
    </location>
</feature>
<evidence type="ECO:0000259" key="8">
    <source>
        <dbReference type="PROSITE" id="PS50111"/>
    </source>
</evidence>
<evidence type="ECO:0000313" key="10">
    <source>
        <dbReference type="EMBL" id="XDI35889.1"/>
    </source>
</evidence>
<evidence type="ECO:0000259" key="9">
    <source>
        <dbReference type="PROSITE" id="PS50885"/>
    </source>
</evidence>
<gene>
    <name evidence="10" type="ORF">AB3N04_14425</name>
</gene>
<dbReference type="Gene3D" id="1.10.287.950">
    <property type="entry name" value="Methyl-accepting chemotaxis protein"/>
    <property type="match status" value="1"/>
</dbReference>
<evidence type="ECO:0000256" key="5">
    <source>
        <dbReference type="ARBA" id="ARBA00029447"/>
    </source>
</evidence>
<dbReference type="PANTHER" id="PTHR32089:SF112">
    <property type="entry name" value="LYSOZYME-LIKE PROTEIN-RELATED"/>
    <property type="match status" value="1"/>
</dbReference>
<protein>
    <submittedName>
        <fullName evidence="10">Methyl-accepting chemotaxis protein</fullName>
    </submittedName>
</protein>
<accession>A0AB39BR42</accession>
<dbReference type="PRINTS" id="PR00260">
    <property type="entry name" value="CHEMTRNSDUCR"/>
</dbReference>
<dbReference type="PROSITE" id="PS50885">
    <property type="entry name" value="HAMP"/>
    <property type="match status" value="1"/>
</dbReference>
<dbReference type="AlphaFoldDB" id="A0AB39BR42"/>
<evidence type="ECO:0000256" key="7">
    <source>
        <dbReference type="SAM" id="Phobius"/>
    </source>
</evidence>
<feature type="domain" description="HAMP" evidence="9">
    <location>
        <begin position="191"/>
        <end position="244"/>
    </location>
</feature>
<keyword evidence="7" id="KW-0812">Transmembrane</keyword>
<dbReference type="EMBL" id="CP162551">
    <property type="protein sequence ID" value="XDI35889.1"/>
    <property type="molecule type" value="Genomic_DNA"/>
</dbReference>
<keyword evidence="7" id="KW-1133">Transmembrane helix</keyword>
<dbReference type="GO" id="GO:0005886">
    <property type="term" value="C:plasma membrane"/>
    <property type="evidence" value="ECO:0007669"/>
    <property type="project" value="UniProtKB-SubCell"/>
</dbReference>
<feature type="domain" description="Methyl-accepting transducer" evidence="8">
    <location>
        <begin position="263"/>
        <end position="513"/>
    </location>
</feature>
<sequence>MKLKHKLLLPNVTILGLSLLLILYIILSMLSLQSTNRDYAHVLIGVQRLDAAVVTGQQSLNHYAYSQTAQNREAALLHLDMIDERFKELEARLIGDPSQSTFESAKLKFNLLSNEASFALEAADATEVMRQSVRSLGVLNDLYMVNNLTSAHYQELMSESQSAMQKLILTTVGSAFILLIASIIISIWTRRSITSPLHLISHHAEQVARGNLMTELPTSKTDDEIGRLTQSFSQMVVQLKELITSLRHTSSEVMTYGQRVNSDTLHLVETSKQVMTSTEEMAGGATKVSENLQEAVVYIEGIDKAFDQNVEAVKATSLFGEQVVSSVKEGEHSIKQQREISEQNKAATGQMVASVDSLSEHIKSIEEMAKLVSDISAQTNLLALNAAIEAARAGEAGRGFAVVADEVRKLAEQSANTTKKIFVTTNAVSQQMHDAHTAVKEGEVLQNRQVEVMEATSTVFKTIEQGAIEVFTQLNSLQESTKDTKVKAQQVLEIVESISALTEETAAGSEEISATTHEQLRSTEEITHTVEKLANISQNLDAQMKQFQIKE</sequence>
<dbReference type="RefSeq" id="WP_368503406.1">
    <property type="nucleotide sequence ID" value="NZ_CP162551.1"/>
</dbReference>
<dbReference type="PROSITE" id="PS50111">
    <property type="entry name" value="CHEMOTAXIS_TRANSDUC_2"/>
    <property type="match status" value="1"/>
</dbReference>
<proteinExistence type="inferred from homology"/>